<dbReference type="Gene3D" id="1.20.120.330">
    <property type="entry name" value="Nucleotidyltransferases domain 2"/>
    <property type="match status" value="1"/>
</dbReference>
<organism evidence="1 2">
    <name type="scientific">Halobacillus salinus</name>
    <dbReference type="NCBI Taxonomy" id="192814"/>
    <lineage>
        <taxon>Bacteria</taxon>
        <taxon>Bacillati</taxon>
        <taxon>Bacillota</taxon>
        <taxon>Bacilli</taxon>
        <taxon>Bacillales</taxon>
        <taxon>Bacillaceae</taxon>
        <taxon>Halobacillus</taxon>
    </lineage>
</organism>
<dbReference type="SUPFAM" id="SSF81301">
    <property type="entry name" value="Nucleotidyltransferase"/>
    <property type="match status" value="1"/>
</dbReference>
<dbReference type="InterPro" id="IPR007530">
    <property type="entry name" value="Aminoglycoside_adenylylTfrase"/>
</dbReference>
<name>A0A4Z0H2N0_9BACI</name>
<dbReference type="Pfam" id="PF04439">
    <property type="entry name" value="Adenyl_transf"/>
    <property type="match status" value="1"/>
</dbReference>
<dbReference type="RefSeq" id="WP_135326993.1">
    <property type="nucleotide sequence ID" value="NZ_SRJC01000001.1"/>
</dbReference>
<dbReference type="PIRSF" id="PIRSF000812">
    <property type="entry name" value="AAD"/>
    <property type="match status" value="1"/>
</dbReference>
<comment type="caution">
    <text evidence="1">The sequence shown here is derived from an EMBL/GenBank/DDBJ whole genome shotgun (WGS) entry which is preliminary data.</text>
</comment>
<keyword evidence="1" id="KW-0808">Transferase</keyword>
<dbReference type="Proteomes" id="UP000297982">
    <property type="component" value="Unassembled WGS sequence"/>
</dbReference>
<dbReference type="SUPFAM" id="SSF81631">
    <property type="entry name" value="PAP/OAS1 substrate-binding domain"/>
    <property type="match status" value="1"/>
</dbReference>
<dbReference type="Gene3D" id="3.30.460.10">
    <property type="entry name" value="Beta Polymerase, domain 2"/>
    <property type="match status" value="1"/>
</dbReference>
<evidence type="ECO:0000313" key="1">
    <source>
        <dbReference type="EMBL" id="TGB04622.1"/>
    </source>
</evidence>
<dbReference type="STRING" id="192814.GCA_900166575_01690"/>
<dbReference type="GO" id="GO:0016779">
    <property type="term" value="F:nucleotidyltransferase activity"/>
    <property type="evidence" value="ECO:0007669"/>
    <property type="project" value="UniProtKB-KW"/>
</dbReference>
<keyword evidence="2" id="KW-1185">Reference proteome</keyword>
<protein>
    <submittedName>
        <fullName evidence="1">Aminoglycoside 6-adenylyltransferase</fullName>
    </submittedName>
</protein>
<reference evidence="1 2" key="1">
    <citation type="journal article" date="2003" name="Int. J. Syst. Evol. Microbiol.">
        <title>Halobacillus salinus sp. nov., isolated from a salt lake on the coast of the East Sea in Korea.</title>
        <authorList>
            <person name="Yoon J.H."/>
            <person name="Kang K.H."/>
            <person name="Park Y.H."/>
        </authorList>
    </citation>
    <scope>NUCLEOTIDE SEQUENCE [LARGE SCALE GENOMIC DNA]</scope>
    <source>
        <strain evidence="1 2">HSL-3</strain>
    </source>
</reference>
<dbReference type="AlphaFoldDB" id="A0A4Z0H2N0"/>
<dbReference type="InterPro" id="IPR043519">
    <property type="entry name" value="NT_sf"/>
</dbReference>
<sequence>MRSEHEMLDLIVGTAKQDDRIRAVLLNGSRANPNAKRDRFQDYDIVYIVNEFQSFTKDHSWVDHFGEILIMQRPDENSLYEEQKRSHSFAYLMQFTDGNRIDLTLHIPTEDDSIDSLTEVLLDKDGIWADVSAANEEDYVIKKPDIEEFQACSNEFWWVSTYVAKGLWRRQMPYARGTYEGPVRQSLKQMLAWYVGIHSNFQVNLGSLSKYLEDYLPVDLWEKYERTYRNSDYEETWDGLLLMCDLFSEVGEEVAREFDFPSPVESKVWDYLLEVRYSLKQSI</sequence>
<evidence type="ECO:0000313" key="2">
    <source>
        <dbReference type="Proteomes" id="UP000297982"/>
    </source>
</evidence>
<proteinExistence type="predicted"/>
<dbReference type="EMBL" id="SRJC01000001">
    <property type="protein sequence ID" value="TGB04622.1"/>
    <property type="molecule type" value="Genomic_DNA"/>
</dbReference>
<gene>
    <name evidence="1" type="primary">ant(6)</name>
    <name evidence="1" type="ORF">E4663_06435</name>
</gene>
<accession>A0A4Z0H2N0</accession>
<keyword evidence="1" id="KW-0548">Nucleotidyltransferase</keyword>